<evidence type="ECO:0000256" key="5">
    <source>
        <dbReference type="ARBA" id="ARBA00022840"/>
    </source>
</evidence>
<evidence type="ECO:0000259" key="11">
    <source>
        <dbReference type="PROSITE" id="PS50011"/>
    </source>
</evidence>
<evidence type="ECO:0000256" key="2">
    <source>
        <dbReference type="ARBA" id="ARBA00022679"/>
    </source>
</evidence>
<dbReference type="InterPro" id="IPR008271">
    <property type="entry name" value="Ser/Thr_kinase_AS"/>
</dbReference>
<organism evidence="12 13">
    <name type="scientific">Blomia tropicalis</name>
    <name type="common">Mite</name>
    <dbReference type="NCBI Taxonomy" id="40697"/>
    <lineage>
        <taxon>Eukaryota</taxon>
        <taxon>Metazoa</taxon>
        <taxon>Ecdysozoa</taxon>
        <taxon>Arthropoda</taxon>
        <taxon>Chelicerata</taxon>
        <taxon>Arachnida</taxon>
        <taxon>Acari</taxon>
        <taxon>Acariformes</taxon>
        <taxon>Sarcoptiformes</taxon>
        <taxon>Astigmata</taxon>
        <taxon>Glycyphagoidea</taxon>
        <taxon>Echimyopodidae</taxon>
        <taxon>Blomia</taxon>
    </lineage>
</organism>
<dbReference type="AlphaFoldDB" id="A0A9Q0M6J6"/>
<dbReference type="SMART" id="SM00220">
    <property type="entry name" value="S_TKc"/>
    <property type="match status" value="1"/>
</dbReference>
<evidence type="ECO:0000256" key="3">
    <source>
        <dbReference type="ARBA" id="ARBA00022741"/>
    </source>
</evidence>
<feature type="domain" description="Protein kinase" evidence="11">
    <location>
        <begin position="32"/>
        <end position="296"/>
    </location>
</feature>
<comment type="caution">
    <text evidence="12">The sequence shown here is derived from an EMBL/GenBank/DDBJ whole genome shotgun (WGS) entry which is preliminary data.</text>
</comment>
<feature type="binding site" evidence="9">
    <location>
        <position position="61"/>
    </location>
    <ligand>
        <name>ATP</name>
        <dbReference type="ChEBI" id="CHEBI:30616"/>
    </ligand>
</feature>
<feature type="binding site" evidence="9">
    <location>
        <begin position="110"/>
        <end position="112"/>
    </location>
    <ligand>
        <name>ATP</name>
        <dbReference type="ChEBI" id="CHEBI:30616"/>
    </ligand>
</feature>
<feature type="active site" description="Proton acceptor" evidence="8">
    <location>
        <position position="155"/>
    </location>
</feature>
<evidence type="ECO:0000256" key="9">
    <source>
        <dbReference type="PIRSR" id="PIRSR630616-2"/>
    </source>
</evidence>
<keyword evidence="4" id="KW-0418">Kinase</keyword>
<evidence type="ECO:0000313" key="13">
    <source>
        <dbReference type="Proteomes" id="UP001142055"/>
    </source>
</evidence>
<protein>
    <recommendedName>
        <fullName evidence="11">Protein kinase domain-containing protein</fullName>
    </recommendedName>
</protein>
<evidence type="ECO:0000256" key="8">
    <source>
        <dbReference type="PIRSR" id="PIRSR630616-1"/>
    </source>
</evidence>
<name>A0A9Q0M6J6_BLOTA</name>
<accession>A0A9Q0M6J6</accession>
<keyword evidence="5 9" id="KW-0067">ATP-binding</keyword>
<keyword evidence="3 9" id="KW-0547">Nucleotide-binding</keyword>
<comment type="catalytic activity">
    <reaction evidence="6">
        <text>L-threonyl-[protein] + ATP = O-phospho-L-threonyl-[protein] + ADP + H(+)</text>
        <dbReference type="Rhea" id="RHEA:46608"/>
        <dbReference type="Rhea" id="RHEA-COMP:11060"/>
        <dbReference type="Rhea" id="RHEA-COMP:11605"/>
        <dbReference type="ChEBI" id="CHEBI:15378"/>
        <dbReference type="ChEBI" id="CHEBI:30013"/>
        <dbReference type="ChEBI" id="CHEBI:30616"/>
        <dbReference type="ChEBI" id="CHEBI:61977"/>
        <dbReference type="ChEBI" id="CHEBI:456216"/>
        <dbReference type="EC" id="2.7.11.1"/>
    </reaction>
</comment>
<dbReference type="GO" id="GO:0005524">
    <property type="term" value="F:ATP binding"/>
    <property type="evidence" value="ECO:0007669"/>
    <property type="project" value="UniProtKB-KW"/>
</dbReference>
<dbReference type="Proteomes" id="UP001142055">
    <property type="component" value="Chromosome 2"/>
</dbReference>
<evidence type="ECO:0000313" key="12">
    <source>
        <dbReference type="EMBL" id="KAJ6219809.1"/>
    </source>
</evidence>
<proteinExistence type="predicted"/>
<feature type="cross-link" description="Glycyl lysine isopeptide (Lys-Gly) (interchain with G-Cter in SUMO2)" evidence="10">
    <location>
        <position position="157"/>
    </location>
</feature>
<evidence type="ECO:0000256" key="6">
    <source>
        <dbReference type="ARBA" id="ARBA00047899"/>
    </source>
</evidence>
<dbReference type="Gene3D" id="1.10.510.10">
    <property type="entry name" value="Transferase(Phosphotransferase) domain 1"/>
    <property type="match status" value="1"/>
</dbReference>
<evidence type="ECO:0000256" key="1">
    <source>
        <dbReference type="ARBA" id="ARBA00022527"/>
    </source>
</evidence>
<evidence type="ECO:0000256" key="10">
    <source>
        <dbReference type="PIRSR" id="PIRSR630616-3"/>
    </source>
</evidence>
<keyword evidence="2" id="KW-0808">Transferase</keyword>
<keyword evidence="13" id="KW-1185">Reference proteome</keyword>
<dbReference type="SUPFAM" id="SSF56112">
    <property type="entry name" value="Protein kinase-like (PK-like)"/>
    <property type="match status" value="1"/>
</dbReference>
<dbReference type="PANTHER" id="PTHR24350">
    <property type="entry name" value="SERINE/THREONINE-PROTEIN KINASE IAL-RELATED"/>
    <property type="match status" value="1"/>
</dbReference>
<dbReference type="PROSITE" id="PS00108">
    <property type="entry name" value="PROTEIN_KINASE_ST"/>
    <property type="match status" value="1"/>
</dbReference>
<dbReference type="Pfam" id="PF00069">
    <property type="entry name" value="Pkinase"/>
    <property type="match status" value="1"/>
</dbReference>
<dbReference type="EMBL" id="JAPWDV010000002">
    <property type="protein sequence ID" value="KAJ6219809.1"/>
    <property type="molecule type" value="Genomic_DNA"/>
</dbReference>
<dbReference type="InterPro" id="IPR011009">
    <property type="entry name" value="Kinase-like_dom_sf"/>
</dbReference>
<keyword evidence="1" id="KW-0723">Serine/threonine-protein kinase</keyword>
<sequence>MDISKSSSSNCVVETFPEMAQSVRDYLYKRKYSVVDFIRRGSTSMVYKLLDQKGERFLAVKVMDHSKLSEFFRTRMLQNEMSIIRAIHHPNIVCVENTFEVPGYSVIVTEYADEGDLMCHVEMVSQPNVPLARRWFVQIARALSYLHKQGIAHRDIKVDNILLCSGTAKLSDFGYALRSVDANGEVVFTTDMCGTLEYQAPEALVNQPYNPFISDCFSMGVLLYVLVTHLFPFGSFGDTPSMTDRRDMLAAILAKKWPKGGAIDQDSRLYCLLCQLLNPNTNERITINQALAHPWTF</sequence>
<dbReference type="InterPro" id="IPR000719">
    <property type="entry name" value="Prot_kinase_dom"/>
</dbReference>
<feature type="binding site" evidence="9">
    <location>
        <position position="172"/>
    </location>
    <ligand>
        <name>ATP</name>
        <dbReference type="ChEBI" id="CHEBI:30616"/>
    </ligand>
</feature>
<dbReference type="PROSITE" id="PS50011">
    <property type="entry name" value="PROTEIN_KINASE_DOM"/>
    <property type="match status" value="1"/>
</dbReference>
<reference evidence="12" key="1">
    <citation type="submission" date="2022-12" db="EMBL/GenBank/DDBJ databases">
        <title>Genome assemblies of Blomia tropicalis.</title>
        <authorList>
            <person name="Cui Y."/>
        </authorList>
    </citation>
    <scope>NUCLEOTIDE SEQUENCE</scope>
    <source>
        <tissue evidence="12">Adult mites</tissue>
    </source>
</reference>
<dbReference type="InterPro" id="IPR030616">
    <property type="entry name" value="Aur-like"/>
</dbReference>
<gene>
    <name evidence="12" type="ORF">RDWZM_005621</name>
</gene>
<dbReference type="GO" id="GO:0004674">
    <property type="term" value="F:protein serine/threonine kinase activity"/>
    <property type="evidence" value="ECO:0007669"/>
    <property type="project" value="UniProtKB-KW"/>
</dbReference>
<comment type="catalytic activity">
    <reaction evidence="7">
        <text>L-seryl-[protein] + ATP = O-phospho-L-seryl-[protein] + ADP + H(+)</text>
        <dbReference type="Rhea" id="RHEA:17989"/>
        <dbReference type="Rhea" id="RHEA-COMP:9863"/>
        <dbReference type="Rhea" id="RHEA-COMP:11604"/>
        <dbReference type="ChEBI" id="CHEBI:15378"/>
        <dbReference type="ChEBI" id="CHEBI:29999"/>
        <dbReference type="ChEBI" id="CHEBI:30616"/>
        <dbReference type="ChEBI" id="CHEBI:83421"/>
        <dbReference type="ChEBI" id="CHEBI:456216"/>
        <dbReference type="EC" id="2.7.11.1"/>
    </reaction>
</comment>
<evidence type="ECO:0000256" key="4">
    <source>
        <dbReference type="ARBA" id="ARBA00022777"/>
    </source>
</evidence>
<evidence type="ECO:0000256" key="7">
    <source>
        <dbReference type="ARBA" id="ARBA00048679"/>
    </source>
</evidence>